<evidence type="ECO:0000313" key="6">
    <source>
        <dbReference type="EMBL" id="MEC3860733.1"/>
    </source>
</evidence>
<dbReference type="InterPro" id="IPR058163">
    <property type="entry name" value="LysR-type_TF_proteobact-type"/>
</dbReference>
<dbReference type="InterPro" id="IPR005119">
    <property type="entry name" value="LysR_subst-bd"/>
</dbReference>
<reference evidence="6 7" key="1">
    <citation type="submission" date="2024-01" db="EMBL/GenBank/DDBJ databases">
        <title>Mesobacterium rodlantinim sp. nov., isolated from shallow sea hydrothermal systems off Kueishantao Island.</title>
        <authorList>
            <person name="Su Z."/>
            <person name="Tang K."/>
        </authorList>
    </citation>
    <scope>NUCLEOTIDE SEQUENCE [LARGE SCALE GENOMIC DNA]</scope>
    <source>
        <strain evidence="6 7">TK19101</strain>
    </source>
</reference>
<gene>
    <name evidence="6" type="ORF">VK792_05510</name>
</gene>
<keyword evidence="4" id="KW-0804">Transcription</keyword>
<dbReference type="InterPro" id="IPR036390">
    <property type="entry name" value="WH_DNA-bd_sf"/>
</dbReference>
<dbReference type="Pfam" id="PF00126">
    <property type="entry name" value="HTH_1"/>
    <property type="match status" value="1"/>
</dbReference>
<keyword evidence="2" id="KW-0805">Transcription regulation</keyword>
<dbReference type="Gene3D" id="1.10.10.10">
    <property type="entry name" value="Winged helix-like DNA-binding domain superfamily/Winged helix DNA-binding domain"/>
    <property type="match status" value="1"/>
</dbReference>
<evidence type="ECO:0000256" key="3">
    <source>
        <dbReference type="ARBA" id="ARBA00023125"/>
    </source>
</evidence>
<comment type="similarity">
    <text evidence="1">Belongs to the LysR transcriptional regulatory family.</text>
</comment>
<organism evidence="6 7">
    <name type="scientific">Mesobacterium hydrothermale</name>
    <dbReference type="NCBI Taxonomy" id="3111907"/>
    <lineage>
        <taxon>Bacteria</taxon>
        <taxon>Pseudomonadati</taxon>
        <taxon>Pseudomonadota</taxon>
        <taxon>Alphaproteobacteria</taxon>
        <taxon>Rhodobacterales</taxon>
        <taxon>Roseobacteraceae</taxon>
        <taxon>Mesobacterium</taxon>
    </lineage>
</organism>
<sequence>MDATLTQLDWSLVQTFVAVAETGSLSDAARQLGSSQPTVGRQIKQLESLLEVTLFQRHPRGLSLSETGHALLPHAQRMRDGMHGLSLTAASRSEKLSGPVRLTASVFVAQHHLPGILSQLRRDEPEISIDLVATDETENLLFREADIAVRMFRSEQLDVVTRYLGELEIGLYAAKSLVERFGTPENFDDTIELGMVGFDRNDAILRGMQTLGIPAQRDWFATRCDQTLVYWELVRAGCGAGFVMSCVADHDPGVVRLPVNYPIPTLPLWLAAHEAVRTTPRIRRVWTALEDGLRPLVMPR</sequence>
<dbReference type="CDD" id="cd05466">
    <property type="entry name" value="PBP2_LTTR_substrate"/>
    <property type="match status" value="1"/>
</dbReference>
<dbReference type="Gene3D" id="3.40.190.290">
    <property type="match status" value="1"/>
</dbReference>
<evidence type="ECO:0000256" key="4">
    <source>
        <dbReference type="ARBA" id="ARBA00023163"/>
    </source>
</evidence>
<dbReference type="PANTHER" id="PTHR30537">
    <property type="entry name" value="HTH-TYPE TRANSCRIPTIONAL REGULATOR"/>
    <property type="match status" value="1"/>
</dbReference>
<feature type="domain" description="HTH lysR-type" evidence="5">
    <location>
        <begin position="8"/>
        <end position="65"/>
    </location>
</feature>
<dbReference type="RefSeq" id="WP_326296357.1">
    <property type="nucleotide sequence ID" value="NZ_JAYLLH010000005.1"/>
</dbReference>
<dbReference type="PANTHER" id="PTHR30537:SF3">
    <property type="entry name" value="TRANSCRIPTIONAL REGULATORY PROTEIN"/>
    <property type="match status" value="1"/>
</dbReference>
<proteinExistence type="inferred from homology"/>
<evidence type="ECO:0000256" key="1">
    <source>
        <dbReference type="ARBA" id="ARBA00009437"/>
    </source>
</evidence>
<dbReference type="SUPFAM" id="SSF53850">
    <property type="entry name" value="Periplasmic binding protein-like II"/>
    <property type="match status" value="1"/>
</dbReference>
<keyword evidence="3" id="KW-0238">DNA-binding</keyword>
<dbReference type="SUPFAM" id="SSF46785">
    <property type="entry name" value="Winged helix' DNA-binding domain"/>
    <property type="match status" value="1"/>
</dbReference>
<dbReference type="Proteomes" id="UP001348149">
    <property type="component" value="Unassembled WGS sequence"/>
</dbReference>
<dbReference type="InterPro" id="IPR036388">
    <property type="entry name" value="WH-like_DNA-bd_sf"/>
</dbReference>
<dbReference type="EMBL" id="JAYLLH010000005">
    <property type="protein sequence ID" value="MEC3860733.1"/>
    <property type="molecule type" value="Genomic_DNA"/>
</dbReference>
<name>A0ABU6HE45_9RHOB</name>
<accession>A0ABU6HE45</accession>
<evidence type="ECO:0000259" key="5">
    <source>
        <dbReference type="PROSITE" id="PS50931"/>
    </source>
</evidence>
<dbReference type="PRINTS" id="PR00039">
    <property type="entry name" value="HTHLYSR"/>
</dbReference>
<evidence type="ECO:0000256" key="2">
    <source>
        <dbReference type="ARBA" id="ARBA00023015"/>
    </source>
</evidence>
<evidence type="ECO:0000313" key="7">
    <source>
        <dbReference type="Proteomes" id="UP001348149"/>
    </source>
</evidence>
<keyword evidence="7" id="KW-1185">Reference proteome</keyword>
<comment type="caution">
    <text evidence="6">The sequence shown here is derived from an EMBL/GenBank/DDBJ whole genome shotgun (WGS) entry which is preliminary data.</text>
</comment>
<dbReference type="Pfam" id="PF03466">
    <property type="entry name" value="LysR_substrate"/>
    <property type="match status" value="1"/>
</dbReference>
<protein>
    <submittedName>
        <fullName evidence="6">LysR family transcriptional regulator</fullName>
    </submittedName>
</protein>
<dbReference type="PROSITE" id="PS50931">
    <property type="entry name" value="HTH_LYSR"/>
    <property type="match status" value="1"/>
</dbReference>
<dbReference type="InterPro" id="IPR000847">
    <property type="entry name" value="LysR_HTH_N"/>
</dbReference>